<dbReference type="EMBL" id="CAMXCT020000113">
    <property type="protein sequence ID" value="CAL1127371.1"/>
    <property type="molecule type" value="Genomic_DNA"/>
</dbReference>
<proteinExistence type="predicted"/>
<dbReference type="Proteomes" id="UP001152797">
    <property type="component" value="Unassembled WGS sequence"/>
</dbReference>
<sequence>LSLGFPQLGITISHLFIPNYPTVCPRRSPLRTMSWTPWPRLVFALHGVATAAWYDGIASIRVFSPAQQEDAQRDYGDLAFQVPFYTSVMGVGDDPSAVYVESFNVESRLPWQQGGATKTFWRSVEGLTATKTCTWATSQACPVRRSVIYGDLELSGYCGSFGCIKPRANVTCFKGSDCWKETNLGPSSGGFIANVAVKGTVKLGTQQQFMFRNCEFGKVDIRNTSNYNTVYVGVRGAPQLPKVNAPQMVSDIPQTDRVAEKPFLVEENGKWFVYATWLGPVQG</sequence>
<dbReference type="EMBL" id="CAMXCT030000113">
    <property type="protein sequence ID" value="CAL4761308.1"/>
    <property type="molecule type" value="Genomic_DNA"/>
</dbReference>
<organism evidence="1">
    <name type="scientific">Cladocopium goreaui</name>
    <dbReference type="NCBI Taxonomy" id="2562237"/>
    <lineage>
        <taxon>Eukaryota</taxon>
        <taxon>Sar</taxon>
        <taxon>Alveolata</taxon>
        <taxon>Dinophyceae</taxon>
        <taxon>Suessiales</taxon>
        <taxon>Symbiodiniaceae</taxon>
        <taxon>Cladocopium</taxon>
    </lineage>
</organism>
<gene>
    <name evidence="1" type="ORF">C1SCF055_LOCUS2439</name>
</gene>
<keyword evidence="3" id="KW-1185">Reference proteome</keyword>
<protein>
    <submittedName>
        <fullName evidence="1">Uncharacterized protein</fullName>
    </submittedName>
</protein>
<dbReference type="AlphaFoldDB" id="A0A9P1BIF6"/>
<comment type="caution">
    <text evidence="1">The sequence shown here is derived from an EMBL/GenBank/DDBJ whole genome shotgun (WGS) entry which is preliminary data.</text>
</comment>
<evidence type="ECO:0000313" key="1">
    <source>
        <dbReference type="EMBL" id="CAI3973996.1"/>
    </source>
</evidence>
<reference evidence="1" key="1">
    <citation type="submission" date="2022-10" db="EMBL/GenBank/DDBJ databases">
        <authorList>
            <person name="Chen Y."/>
            <person name="Dougan E. K."/>
            <person name="Chan C."/>
            <person name="Rhodes N."/>
            <person name="Thang M."/>
        </authorList>
    </citation>
    <scope>NUCLEOTIDE SEQUENCE</scope>
</reference>
<accession>A0A9P1BIF6</accession>
<evidence type="ECO:0000313" key="3">
    <source>
        <dbReference type="Proteomes" id="UP001152797"/>
    </source>
</evidence>
<dbReference type="EMBL" id="CAMXCT010000113">
    <property type="protein sequence ID" value="CAI3973996.1"/>
    <property type="molecule type" value="Genomic_DNA"/>
</dbReference>
<name>A0A9P1BIF6_9DINO</name>
<feature type="non-terminal residue" evidence="1">
    <location>
        <position position="283"/>
    </location>
</feature>
<reference evidence="2 3" key="2">
    <citation type="submission" date="2024-05" db="EMBL/GenBank/DDBJ databases">
        <authorList>
            <person name="Chen Y."/>
            <person name="Shah S."/>
            <person name="Dougan E. K."/>
            <person name="Thang M."/>
            <person name="Chan C."/>
        </authorList>
    </citation>
    <scope>NUCLEOTIDE SEQUENCE [LARGE SCALE GENOMIC DNA]</scope>
</reference>
<evidence type="ECO:0000313" key="2">
    <source>
        <dbReference type="EMBL" id="CAL4761308.1"/>
    </source>
</evidence>